<evidence type="ECO:0000256" key="1">
    <source>
        <dbReference type="SAM" id="MobiDB-lite"/>
    </source>
</evidence>
<organism evidence="2 3">
    <name type="scientific">Paracoccidioides brasiliensis (strain Pb18)</name>
    <dbReference type="NCBI Taxonomy" id="502780"/>
    <lineage>
        <taxon>Eukaryota</taxon>
        <taxon>Fungi</taxon>
        <taxon>Dikarya</taxon>
        <taxon>Ascomycota</taxon>
        <taxon>Pezizomycotina</taxon>
        <taxon>Eurotiomycetes</taxon>
        <taxon>Eurotiomycetidae</taxon>
        <taxon>Onygenales</taxon>
        <taxon>Ajellomycetaceae</taxon>
        <taxon>Paracoccidioides</taxon>
    </lineage>
</organism>
<feature type="region of interest" description="Disordered" evidence="1">
    <location>
        <begin position="56"/>
        <end position="81"/>
    </location>
</feature>
<evidence type="ECO:0000313" key="2">
    <source>
        <dbReference type="EMBL" id="EEH47413.2"/>
    </source>
</evidence>
<name>C1GN96_PARBD</name>
<sequence length="81" mass="9016">MPFAFHYDSLASRKIRDESVPSPPGKLRFSTLTKPTFVSSTSPTLRSRRIAATAEYSMSLGGHEAERKQRAQGDSAHHRTL</sequence>
<dbReference type="InParanoid" id="C1GN96"/>
<dbReference type="HOGENOM" id="CLU_2574527_0_0_1"/>
<proteinExistence type="predicted"/>
<dbReference type="EMBL" id="KN276001">
    <property type="protein sequence ID" value="EEH47413.2"/>
    <property type="molecule type" value="Genomic_DNA"/>
</dbReference>
<gene>
    <name evidence="2" type="ORF">PADG_08735</name>
</gene>
<keyword evidence="3" id="KW-1185">Reference proteome</keyword>
<evidence type="ECO:0000313" key="3">
    <source>
        <dbReference type="Proteomes" id="UP000001628"/>
    </source>
</evidence>
<feature type="compositionally biased region" description="Basic and acidic residues" evidence="1">
    <location>
        <begin position="63"/>
        <end position="81"/>
    </location>
</feature>
<dbReference type="RefSeq" id="XP_010764034.1">
    <property type="nucleotide sequence ID" value="XM_010765732.1"/>
</dbReference>
<dbReference type="AlphaFoldDB" id="C1GN96"/>
<accession>C1GN96</accession>
<dbReference type="Proteomes" id="UP000001628">
    <property type="component" value="Unassembled WGS sequence"/>
</dbReference>
<reference evidence="2 3" key="1">
    <citation type="journal article" date="2011" name="PLoS Genet.">
        <title>Comparative genomic analysis of human fungal pathogens causing paracoccidioidomycosis.</title>
        <authorList>
            <person name="Desjardins C.A."/>
            <person name="Champion M.D."/>
            <person name="Holder J.W."/>
            <person name="Muszewska A."/>
            <person name="Goldberg J."/>
            <person name="Bailao A.M."/>
            <person name="Brigido M.M."/>
            <person name="Ferreira M.E."/>
            <person name="Garcia A.M."/>
            <person name="Grynberg M."/>
            <person name="Gujja S."/>
            <person name="Heiman D.I."/>
            <person name="Henn M.R."/>
            <person name="Kodira C.D."/>
            <person name="Leon-Narvaez H."/>
            <person name="Longo L.V."/>
            <person name="Ma L.J."/>
            <person name="Malavazi I."/>
            <person name="Matsuo A.L."/>
            <person name="Morais F.V."/>
            <person name="Pereira M."/>
            <person name="Rodriguez-Brito S."/>
            <person name="Sakthikumar S."/>
            <person name="Salem-Izacc S.M."/>
            <person name="Sykes S.M."/>
            <person name="Teixeira M.M."/>
            <person name="Vallejo M.C."/>
            <person name="Walter M.E."/>
            <person name="Yandava C."/>
            <person name="Young S."/>
            <person name="Zeng Q."/>
            <person name="Zucker J."/>
            <person name="Felipe M.S."/>
            <person name="Goldman G.H."/>
            <person name="Haas B.J."/>
            <person name="McEwen J.G."/>
            <person name="Nino-Vega G."/>
            <person name="Puccia R."/>
            <person name="San-Blas G."/>
            <person name="Soares C.M."/>
            <person name="Birren B.W."/>
            <person name="Cuomo C.A."/>
        </authorList>
    </citation>
    <scope>NUCLEOTIDE SEQUENCE [LARGE SCALE GENOMIC DNA]</scope>
    <source>
        <strain evidence="2 3">Pb18</strain>
    </source>
</reference>
<protein>
    <submittedName>
        <fullName evidence="2">Uncharacterized protein</fullName>
    </submittedName>
</protein>
<dbReference type="KEGG" id="pbn:PADG_08735"/>
<dbReference type="VEuPathDB" id="FungiDB:PADG_08735"/>
<dbReference type="GeneID" id="22586925"/>